<feature type="region of interest" description="Disordered" evidence="1">
    <location>
        <begin position="142"/>
        <end position="169"/>
    </location>
</feature>
<sequence length="169" mass="18914">AFSFNQPLYPILPQFLTRPGEAQDHFVGSNNTGFTSSYPHVNRQLGAIYPGSSFPLSSDLSGISSTQKSGKKLEEKETESEQEAKNEQKETRTDDDLAAAMKNTSLADNNTFDLETVKKHREMLRMVCQYLSALQRGLNADKQKDNTKVTKSVTKKKQEQSLYPTISAF</sequence>
<feature type="non-terminal residue" evidence="2">
    <location>
        <position position="1"/>
    </location>
</feature>
<dbReference type="EMBL" id="ML004756">
    <property type="protein sequence ID" value="RKP28624.1"/>
    <property type="molecule type" value="Genomic_DNA"/>
</dbReference>
<feature type="region of interest" description="Disordered" evidence="1">
    <location>
        <begin position="58"/>
        <end position="95"/>
    </location>
</feature>
<keyword evidence="3" id="KW-1185">Reference proteome</keyword>
<reference evidence="3" key="1">
    <citation type="journal article" date="2018" name="Nat. Microbiol.">
        <title>Leveraging single-cell genomics to expand the fungal tree of life.</title>
        <authorList>
            <person name="Ahrendt S.R."/>
            <person name="Quandt C.A."/>
            <person name="Ciobanu D."/>
            <person name="Clum A."/>
            <person name="Salamov A."/>
            <person name="Andreopoulos B."/>
            <person name="Cheng J.F."/>
            <person name="Woyke T."/>
            <person name="Pelin A."/>
            <person name="Henrissat B."/>
            <person name="Reynolds N.K."/>
            <person name="Benny G.L."/>
            <person name="Smith M.E."/>
            <person name="James T.Y."/>
            <person name="Grigoriev I.V."/>
        </authorList>
    </citation>
    <scope>NUCLEOTIDE SEQUENCE [LARGE SCALE GENOMIC DNA]</scope>
    <source>
        <strain evidence="3">Baker2002</strain>
    </source>
</reference>
<dbReference type="OrthoDB" id="6155966at2759"/>
<accession>A0A4P9Z7G0</accession>
<feature type="compositionally biased region" description="Polar residues" evidence="1">
    <location>
        <begin position="58"/>
        <end position="68"/>
    </location>
</feature>
<feature type="compositionally biased region" description="Polar residues" evidence="1">
    <location>
        <begin position="160"/>
        <end position="169"/>
    </location>
</feature>
<proteinExistence type="predicted"/>
<evidence type="ECO:0000313" key="3">
    <source>
        <dbReference type="Proteomes" id="UP000268321"/>
    </source>
</evidence>
<organism evidence="2 3">
    <name type="scientific">Metschnikowia bicuspidata</name>
    <dbReference type="NCBI Taxonomy" id="27322"/>
    <lineage>
        <taxon>Eukaryota</taxon>
        <taxon>Fungi</taxon>
        <taxon>Dikarya</taxon>
        <taxon>Ascomycota</taxon>
        <taxon>Saccharomycotina</taxon>
        <taxon>Pichiomycetes</taxon>
        <taxon>Metschnikowiaceae</taxon>
        <taxon>Metschnikowia</taxon>
    </lineage>
</organism>
<evidence type="ECO:0000313" key="2">
    <source>
        <dbReference type="EMBL" id="RKP28624.1"/>
    </source>
</evidence>
<evidence type="ECO:0000256" key="1">
    <source>
        <dbReference type="SAM" id="MobiDB-lite"/>
    </source>
</evidence>
<feature type="compositionally biased region" description="Basic and acidic residues" evidence="1">
    <location>
        <begin position="82"/>
        <end position="95"/>
    </location>
</feature>
<name>A0A4P9Z7G0_9ASCO</name>
<dbReference type="Proteomes" id="UP000268321">
    <property type="component" value="Unassembled WGS sequence"/>
</dbReference>
<gene>
    <name evidence="2" type="ORF">METBISCDRAFT_28964</name>
</gene>
<protein>
    <submittedName>
        <fullName evidence="2">Uncharacterized protein</fullName>
    </submittedName>
</protein>
<dbReference type="AlphaFoldDB" id="A0A4P9Z7G0"/>